<sequence length="109" mass="12675">MRILLAAVIFSLVIVTFSRNSDSDESSSREIRREKSSESEEDRSKFCPPNEKWFQCGTGCEKSCTHPRQPSLRNCDLPCIPFSCRCERGFYRDNRGTGRCVRRSKCKKW</sequence>
<evidence type="ECO:0000256" key="3">
    <source>
        <dbReference type="ARBA" id="ARBA00023157"/>
    </source>
</evidence>
<feature type="domain" description="TIL" evidence="6">
    <location>
        <begin position="47"/>
        <end position="106"/>
    </location>
</feature>
<dbReference type="Pfam" id="PF01826">
    <property type="entry name" value="TIL"/>
    <property type="match status" value="1"/>
</dbReference>
<protein>
    <recommendedName>
        <fullName evidence="6">TIL domain-containing protein</fullName>
    </recommendedName>
</protein>
<feature type="chain" id="PRO_5035716134" description="TIL domain-containing protein" evidence="5">
    <location>
        <begin position="19"/>
        <end position="109"/>
    </location>
</feature>
<dbReference type="InterPro" id="IPR002919">
    <property type="entry name" value="TIL_dom"/>
</dbReference>
<keyword evidence="3" id="KW-1015">Disulfide bond</keyword>
<dbReference type="PANTHER" id="PTHR23259:SF76">
    <property type="entry name" value="TIL DOMAIN-CONTAINING PROTEIN"/>
    <property type="match status" value="1"/>
</dbReference>
<feature type="compositionally biased region" description="Basic and acidic residues" evidence="4">
    <location>
        <begin position="26"/>
        <end position="45"/>
    </location>
</feature>
<keyword evidence="1" id="KW-0646">Protease inhibitor</keyword>
<gene>
    <name evidence="7" type="ORF">CBOVIS_LOCUS12297</name>
</gene>
<evidence type="ECO:0000313" key="8">
    <source>
        <dbReference type="Proteomes" id="UP000494206"/>
    </source>
</evidence>
<feature type="signal peptide" evidence="5">
    <location>
        <begin position="1"/>
        <end position="18"/>
    </location>
</feature>
<dbReference type="AlphaFoldDB" id="A0A8S1FE64"/>
<feature type="region of interest" description="Disordered" evidence="4">
    <location>
        <begin position="19"/>
        <end position="46"/>
    </location>
</feature>
<organism evidence="7 8">
    <name type="scientific">Caenorhabditis bovis</name>
    <dbReference type="NCBI Taxonomy" id="2654633"/>
    <lineage>
        <taxon>Eukaryota</taxon>
        <taxon>Metazoa</taxon>
        <taxon>Ecdysozoa</taxon>
        <taxon>Nematoda</taxon>
        <taxon>Chromadorea</taxon>
        <taxon>Rhabditida</taxon>
        <taxon>Rhabditina</taxon>
        <taxon>Rhabditomorpha</taxon>
        <taxon>Rhabditoidea</taxon>
        <taxon>Rhabditidae</taxon>
        <taxon>Peloderinae</taxon>
        <taxon>Caenorhabditis</taxon>
    </lineage>
</organism>
<comment type="caution">
    <text evidence="7">The sequence shown here is derived from an EMBL/GenBank/DDBJ whole genome shotgun (WGS) entry which is preliminary data.</text>
</comment>
<dbReference type="InterPro" id="IPR051368">
    <property type="entry name" value="SerProtInhib-TIL_Domain"/>
</dbReference>
<dbReference type="CDD" id="cd19941">
    <property type="entry name" value="TIL"/>
    <property type="match status" value="1"/>
</dbReference>
<dbReference type="SUPFAM" id="SSF57567">
    <property type="entry name" value="Serine protease inhibitors"/>
    <property type="match status" value="1"/>
</dbReference>
<keyword evidence="5" id="KW-0732">Signal</keyword>
<evidence type="ECO:0000256" key="5">
    <source>
        <dbReference type="SAM" id="SignalP"/>
    </source>
</evidence>
<accession>A0A8S1FE64</accession>
<dbReference type="GO" id="GO:0004867">
    <property type="term" value="F:serine-type endopeptidase inhibitor activity"/>
    <property type="evidence" value="ECO:0007669"/>
    <property type="project" value="UniProtKB-KW"/>
</dbReference>
<proteinExistence type="predicted"/>
<keyword evidence="8" id="KW-1185">Reference proteome</keyword>
<dbReference type="PANTHER" id="PTHR23259">
    <property type="entry name" value="RIDDLE"/>
    <property type="match status" value="1"/>
</dbReference>
<dbReference type="OrthoDB" id="5794067at2759"/>
<dbReference type="EMBL" id="CADEPM010000011">
    <property type="protein sequence ID" value="CAB3410834.1"/>
    <property type="molecule type" value="Genomic_DNA"/>
</dbReference>
<reference evidence="7 8" key="1">
    <citation type="submission" date="2020-04" db="EMBL/GenBank/DDBJ databases">
        <authorList>
            <person name="Laetsch R D."/>
            <person name="Stevens L."/>
            <person name="Kumar S."/>
            <person name="Blaxter L. M."/>
        </authorList>
    </citation>
    <scope>NUCLEOTIDE SEQUENCE [LARGE SCALE GENOMIC DNA]</scope>
</reference>
<dbReference type="Gene3D" id="2.10.25.10">
    <property type="entry name" value="Laminin"/>
    <property type="match status" value="1"/>
</dbReference>
<evidence type="ECO:0000256" key="4">
    <source>
        <dbReference type="SAM" id="MobiDB-lite"/>
    </source>
</evidence>
<evidence type="ECO:0000256" key="2">
    <source>
        <dbReference type="ARBA" id="ARBA00022900"/>
    </source>
</evidence>
<name>A0A8S1FE64_9PELO</name>
<evidence type="ECO:0000256" key="1">
    <source>
        <dbReference type="ARBA" id="ARBA00022690"/>
    </source>
</evidence>
<dbReference type="Proteomes" id="UP000494206">
    <property type="component" value="Unassembled WGS sequence"/>
</dbReference>
<keyword evidence="2" id="KW-0722">Serine protease inhibitor</keyword>
<evidence type="ECO:0000259" key="6">
    <source>
        <dbReference type="Pfam" id="PF01826"/>
    </source>
</evidence>
<evidence type="ECO:0000313" key="7">
    <source>
        <dbReference type="EMBL" id="CAB3410834.1"/>
    </source>
</evidence>
<dbReference type="InterPro" id="IPR036084">
    <property type="entry name" value="Ser_inhib-like_sf"/>
</dbReference>